<feature type="transmembrane region" description="Helical" evidence="1">
    <location>
        <begin position="122"/>
        <end position="143"/>
    </location>
</feature>
<feature type="transmembrane region" description="Helical" evidence="1">
    <location>
        <begin position="229"/>
        <end position="251"/>
    </location>
</feature>
<keyword evidence="1" id="KW-1133">Transmembrane helix</keyword>
<evidence type="ECO:0000313" key="3">
    <source>
        <dbReference type="Proteomes" id="UP000094070"/>
    </source>
</evidence>
<feature type="transmembrane region" description="Helical" evidence="1">
    <location>
        <begin position="38"/>
        <end position="61"/>
    </location>
</feature>
<comment type="caution">
    <text evidence="2">The sequence shown here is derived from an EMBL/GenBank/DDBJ whole genome shotgun (WGS) entry which is preliminary data.</text>
</comment>
<evidence type="ECO:0000256" key="1">
    <source>
        <dbReference type="SAM" id="Phobius"/>
    </source>
</evidence>
<keyword evidence="1" id="KW-0812">Transmembrane</keyword>
<sequence length="253" mass="28679">MIGLILLLFVIGSVIFIHQVLSSFCSTKIFSNKISKALFYLSALFGTPIHELSHAFVAVIFGHKIQAIKFFQAGADGRLGYVKHQWNTRSVYQSVGVFFIALAPLFTAFLFIHLLLNNLAFPIQSFVLQIDVATLQTISFAVLDYFWNTSTQIVRYSLNSLENTMWLVLISLLCFHCIPSRTDFGNALKGSVIVILLLSILWGVSYLFNLHHQQWMLAMFNWSVNMSSLIAIVSLLSMFWWLILTLPSIAFRA</sequence>
<keyword evidence="3" id="KW-1185">Reference proteome</keyword>
<feature type="transmembrane region" description="Helical" evidence="1">
    <location>
        <begin position="164"/>
        <end position="181"/>
    </location>
</feature>
<dbReference type="Proteomes" id="UP000094070">
    <property type="component" value="Unassembled WGS sequence"/>
</dbReference>
<gene>
    <name evidence="2" type="ORF">A1QC_03120</name>
</gene>
<feature type="transmembrane region" description="Helical" evidence="1">
    <location>
        <begin position="187"/>
        <end position="208"/>
    </location>
</feature>
<dbReference type="OrthoDB" id="258743at2"/>
<reference evidence="2 3" key="1">
    <citation type="journal article" date="2012" name="Science">
        <title>Ecological populations of bacteria act as socially cohesive units of antibiotic production and resistance.</title>
        <authorList>
            <person name="Cordero O.X."/>
            <person name="Wildschutte H."/>
            <person name="Kirkup B."/>
            <person name="Proehl S."/>
            <person name="Ngo L."/>
            <person name="Hussain F."/>
            <person name="Le Roux F."/>
            <person name="Mincer T."/>
            <person name="Polz M.F."/>
        </authorList>
    </citation>
    <scope>NUCLEOTIDE SEQUENCE [LARGE SCALE GENOMIC DNA]</scope>
    <source>
        <strain evidence="2 3">1S-45</strain>
    </source>
</reference>
<dbReference type="EMBL" id="AJYK02000114">
    <property type="protein sequence ID" value="OEF22662.1"/>
    <property type="molecule type" value="Genomic_DNA"/>
</dbReference>
<dbReference type="RefSeq" id="WP_017024823.1">
    <property type="nucleotide sequence ID" value="NZ_AJYK02000114.1"/>
</dbReference>
<dbReference type="eggNOG" id="ENOG5031Q4Z">
    <property type="taxonomic scope" value="Bacteria"/>
</dbReference>
<accession>A0A1E5DYR6</accession>
<keyword evidence="1" id="KW-0472">Membrane</keyword>
<evidence type="ECO:0000313" key="2">
    <source>
        <dbReference type="EMBL" id="OEF22662.1"/>
    </source>
</evidence>
<protein>
    <submittedName>
        <fullName evidence="2">Uncharacterized protein</fullName>
    </submittedName>
</protein>
<organism evidence="2 3">
    <name type="scientific">Vibrio rumoiensis 1S-45</name>
    <dbReference type="NCBI Taxonomy" id="1188252"/>
    <lineage>
        <taxon>Bacteria</taxon>
        <taxon>Pseudomonadati</taxon>
        <taxon>Pseudomonadota</taxon>
        <taxon>Gammaproteobacteria</taxon>
        <taxon>Vibrionales</taxon>
        <taxon>Vibrionaceae</taxon>
        <taxon>Vibrio</taxon>
    </lineage>
</organism>
<feature type="transmembrane region" description="Helical" evidence="1">
    <location>
        <begin position="95"/>
        <end position="116"/>
    </location>
</feature>
<dbReference type="AlphaFoldDB" id="A0A1E5DYR6"/>
<proteinExistence type="predicted"/>
<name>A0A1E5DYR6_9VIBR</name>